<dbReference type="GO" id="GO:0071897">
    <property type="term" value="P:DNA biosynthetic process"/>
    <property type="evidence" value="ECO:0007669"/>
    <property type="project" value="UniProtKB-ARBA"/>
</dbReference>
<feature type="non-terminal residue" evidence="2">
    <location>
        <position position="139"/>
    </location>
</feature>
<dbReference type="InterPro" id="IPR050951">
    <property type="entry name" value="Retrovirus_Pol_polyprotein"/>
</dbReference>
<dbReference type="InterPro" id="IPR043502">
    <property type="entry name" value="DNA/RNA_pol_sf"/>
</dbReference>
<dbReference type="EMBL" id="GEGO01004700">
    <property type="protein sequence ID" value="JAR90704.1"/>
    <property type="molecule type" value="Transcribed_RNA"/>
</dbReference>
<dbReference type="AlphaFoldDB" id="A0A147BIZ8"/>
<name>A0A147BIZ8_IXORI</name>
<dbReference type="Gene3D" id="3.10.10.10">
    <property type="entry name" value="HIV Type 1 Reverse Transcriptase, subunit A, domain 1"/>
    <property type="match status" value="1"/>
</dbReference>
<dbReference type="PANTHER" id="PTHR37984:SF5">
    <property type="entry name" value="PROTEIN NYNRIN-LIKE"/>
    <property type="match status" value="1"/>
</dbReference>
<feature type="region of interest" description="Disordered" evidence="1">
    <location>
        <begin position="1"/>
        <end position="24"/>
    </location>
</feature>
<dbReference type="PANTHER" id="PTHR37984">
    <property type="entry name" value="PROTEIN CBG26694"/>
    <property type="match status" value="1"/>
</dbReference>
<dbReference type="SUPFAM" id="SSF56672">
    <property type="entry name" value="DNA/RNA polymerases"/>
    <property type="match status" value="1"/>
</dbReference>
<protein>
    <submittedName>
        <fullName evidence="2">Putative polyprotein of retroviral origin</fullName>
    </submittedName>
</protein>
<feature type="non-terminal residue" evidence="2">
    <location>
        <position position="1"/>
    </location>
</feature>
<proteinExistence type="predicted"/>
<organism evidence="2">
    <name type="scientific">Ixodes ricinus</name>
    <name type="common">Common tick</name>
    <name type="synonym">Acarus ricinus</name>
    <dbReference type="NCBI Taxonomy" id="34613"/>
    <lineage>
        <taxon>Eukaryota</taxon>
        <taxon>Metazoa</taxon>
        <taxon>Ecdysozoa</taxon>
        <taxon>Arthropoda</taxon>
        <taxon>Chelicerata</taxon>
        <taxon>Arachnida</taxon>
        <taxon>Acari</taxon>
        <taxon>Parasitiformes</taxon>
        <taxon>Ixodida</taxon>
        <taxon>Ixodoidea</taxon>
        <taxon>Ixodidae</taxon>
        <taxon>Ixodinae</taxon>
        <taxon>Ixodes</taxon>
    </lineage>
</organism>
<evidence type="ECO:0000256" key="1">
    <source>
        <dbReference type="SAM" id="MobiDB-lite"/>
    </source>
</evidence>
<reference evidence="2" key="1">
    <citation type="journal article" date="2018" name="PLoS Negl. Trop. Dis.">
        <title>Sialome diversity of ticks revealed by RNAseq of single tick salivary glands.</title>
        <authorList>
            <person name="Perner J."/>
            <person name="Kropackova S."/>
            <person name="Kopacek P."/>
            <person name="Ribeiro J.M."/>
        </authorList>
    </citation>
    <scope>NUCLEOTIDE SEQUENCE</scope>
    <source>
        <strain evidence="2">Siblings of single egg batch collected in Ceske Budejovice</strain>
        <tissue evidence="2">Salivary glands</tissue>
    </source>
</reference>
<evidence type="ECO:0000313" key="2">
    <source>
        <dbReference type="EMBL" id="JAR90704.1"/>
    </source>
</evidence>
<sequence length="139" mass="15585">EGGMPLLSLQKKEDSRDVAISTELTDPQREEARRLTAEFDSVFSDIPGRTDLVECGLELSTTRPVNIKQYPLPFAVRQTINEEVEKMLKMGIIERSNSAYHSPVLVVKKSDGTHRLCVDFRGVNDVLVSDSEPIPRVET</sequence>
<accession>A0A147BIZ8</accession>